<reference evidence="1 2" key="1">
    <citation type="submission" date="2017-04" db="EMBL/GenBank/DDBJ databases">
        <title>The new phylogeny of genus Mycobacterium.</title>
        <authorList>
            <person name="Tortoli E."/>
            <person name="Trovato A."/>
            <person name="Cirillo D.M."/>
        </authorList>
    </citation>
    <scope>NUCLEOTIDE SEQUENCE [LARGE SCALE GENOMIC DNA]</scope>
    <source>
        <strain evidence="1 2">DSM 45247</strain>
    </source>
</reference>
<dbReference type="Gene3D" id="3.40.190.290">
    <property type="match status" value="1"/>
</dbReference>
<dbReference type="AlphaFoldDB" id="A0A1X2L3Q6"/>
<dbReference type="EMBL" id="NCXM01000011">
    <property type="protein sequence ID" value="OSC28093.1"/>
    <property type="molecule type" value="Genomic_DNA"/>
</dbReference>
<comment type="caution">
    <text evidence="1">The sequence shown here is derived from an EMBL/GenBank/DDBJ whole genome shotgun (WGS) entry which is preliminary data.</text>
</comment>
<evidence type="ECO:0008006" key="3">
    <source>
        <dbReference type="Google" id="ProtNLM"/>
    </source>
</evidence>
<organism evidence="1 2">
    <name type="scientific">Mycolicibacterium vulneris</name>
    <dbReference type="NCBI Taxonomy" id="547163"/>
    <lineage>
        <taxon>Bacteria</taxon>
        <taxon>Bacillati</taxon>
        <taxon>Actinomycetota</taxon>
        <taxon>Actinomycetes</taxon>
        <taxon>Mycobacteriales</taxon>
        <taxon>Mycobacteriaceae</taxon>
        <taxon>Mycolicibacterium</taxon>
    </lineage>
</organism>
<accession>A0A1X2L3Q6</accession>
<sequence length="79" mass="8974">MRSSAEWVVRQSMKSAKYILQGLGIGAMPTQIICTEELREGAIVPILPDWAVEPLAVHLPDHHREHRQGADLECVRFER</sequence>
<evidence type="ECO:0000313" key="1">
    <source>
        <dbReference type="EMBL" id="OSC28093.1"/>
    </source>
</evidence>
<evidence type="ECO:0000313" key="2">
    <source>
        <dbReference type="Proteomes" id="UP000242320"/>
    </source>
</evidence>
<name>A0A1X2L3Q6_9MYCO</name>
<proteinExistence type="predicted"/>
<gene>
    <name evidence="1" type="ORF">B8W69_12845</name>
</gene>
<dbReference type="Proteomes" id="UP000242320">
    <property type="component" value="Unassembled WGS sequence"/>
</dbReference>
<protein>
    <recommendedName>
        <fullName evidence="3">LysR substrate-binding domain-containing protein</fullName>
    </recommendedName>
</protein>
<keyword evidence="2" id="KW-1185">Reference proteome</keyword>